<dbReference type="GeneID" id="106669634"/>
<evidence type="ECO:0000256" key="3">
    <source>
        <dbReference type="SAM" id="MobiDB-lite"/>
    </source>
</evidence>
<sequence>MRCWEELLLLACSIVIAAGQEHPRVKRIVGGEPAKVPPFFNISALGTTTTQVPSVTEPVVFVKKERRSAVVNGITNEDGTSSFLGIRYAEPPIKRFRFQRPKRVKLKGEIDATKFGPPCPQPNPSKSGSIVGNEDCLHLNVFTPKVPSTGGDSLRPVIFWIHGGNYKTGSSAQYVPTHLVKKGVVVVTVNYRLGSLGFLSLGRKDLPGNVGLFDISLALRWVRNYIKFFGGNPKQIVPAGQGSGASCATMLALNKLTKSSLTGILAMSGTPVSPFSTDENEIVTSDEVSVENGCDSKEGVQFVRCMQQLPLEQVMKGDINVEMKRKKKNEFPKGLANLYGPGPAQEGNDDERFLPNFMLESPLEAIKKGHFPKIPLMTGVTKEETGGGVKGNFLEEVKKQLTSPQFLQSKIFTGALNSNTGLFVNRTVNPQLSSLFLNGNYIKFFTMLISSALSDVQKIVKHTTDAFFNLPAFITSHLWSQKTKVYLYSFEHLPQESVNSKPFLGIPLESPRSSKTEKKTGPEHGDDLVYLFDIRSLEGEPLINDEFSKVDETVRDHFTTLVAEFARTGIPRSDWTPFTAKDGNYMIINDEPKLAKNFHKCEMGMWSGDEGLLKSPECSVIGQAGDFAKSAGSTLLSGINDASGRFGLDKISQLGDGSLLTNPTIPPLSNPLNKVWGSTEKPPSVPQLSNPLGNLWGGNKQSNENPTNKPEIQATTKKQGLFGGFGSPFG</sequence>
<feature type="compositionally biased region" description="Polar residues" evidence="3">
    <location>
        <begin position="699"/>
        <end position="718"/>
    </location>
</feature>
<dbReference type="SUPFAM" id="SSF53474">
    <property type="entry name" value="alpha/beta-Hydrolases"/>
    <property type="match status" value="1"/>
</dbReference>
<reference evidence="6" key="1">
    <citation type="submission" date="2022-01" db="UniProtKB">
        <authorList>
            <consortium name="EnsemblMetazoa"/>
        </authorList>
    </citation>
    <scope>IDENTIFICATION</scope>
</reference>
<dbReference type="PANTHER" id="PTHR43903">
    <property type="entry name" value="NEUROLIGIN"/>
    <property type="match status" value="1"/>
</dbReference>
<feature type="domain" description="Carboxylesterase type B" evidence="5">
    <location>
        <begin position="73"/>
        <end position="605"/>
    </location>
</feature>
<organism evidence="6 7">
    <name type="scientific">Cimex lectularius</name>
    <name type="common">Bed bug</name>
    <name type="synonym">Acanthia lectularia</name>
    <dbReference type="NCBI Taxonomy" id="79782"/>
    <lineage>
        <taxon>Eukaryota</taxon>
        <taxon>Metazoa</taxon>
        <taxon>Ecdysozoa</taxon>
        <taxon>Arthropoda</taxon>
        <taxon>Hexapoda</taxon>
        <taxon>Insecta</taxon>
        <taxon>Pterygota</taxon>
        <taxon>Neoptera</taxon>
        <taxon>Paraneoptera</taxon>
        <taxon>Hemiptera</taxon>
        <taxon>Heteroptera</taxon>
        <taxon>Panheteroptera</taxon>
        <taxon>Cimicomorpha</taxon>
        <taxon>Cimicidae</taxon>
        <taxon>Cimex</taxon>
    </lineage>
</organism>
<proteinExistence type="inferred from homology"/>
<evidence type="ECO:0000313" key="6">
    <source>
        <dbReference type="EnsemblMetazoa" id="XP_014254701.1"/>
    </source>
</evidence>
<dbReference type="Pfam" id="PF00135">
    <property type="entry name" value="COesterase"/>
    <property type="match status" value="1"/>
</dbReference>
<dbReference type="RefSeq" id="XP_014254701.1">
    <property type="nucleotide sequence ID" value="XM_014399215.2"/>
</dbReference>
<dbReference type="EnsemblMetazoa" id="XM_014399215.2">
    <property type="protein sequence ID" value="XP_014254701.1"/>
    <property type="gene ID" value="LOC106669634"/>
</dbReference>
<evidence type="ECO:0000256" key="2">
    <source>
        <dbReference type="ARBA" id="ARBA00023180"/>
    </source>
</evidence>
<evidence type="ECO:0000259" key="5">
    <source>
        <dbReference type="Pfam" id="PF00135"/>
    </source>
</evidence>
<dbReference type="KEGG" id="clec:106669634"/>
<protein>
    <recommendedName>
        <fullName evidence="5">Carboxylesterase type B domain-containing protein</fullName>
    </recommendedName>
</protein>
<evidence type="ECO:0000313" key="7">
    <source>
        <dbReference type="Proteomes" id="UP000494040"/>
    </source>
</evidence>
<feature type="signal peptide" evidence="4">
    <location>
        <begin position="1"/>
        <end position="19"/>
    </location>
</feature>
<dbReference type="InterPro" id="IPR002018">
    <property type="entry name" value="CarbesteraseB"/>
</dbReference>
<evidence type="ECO:0000256" key="1">
    <source>
        <dbReference type="ARBA" id="ARBA00005964"/>
    </source>
</evidence>
<feature type="compositionally biased region" description="Gly residues" evidence="3">
    <location>
        <begin position="721"/>
        <end position="730"/>
    </location>
</feature>
<dbReference type="InterPro" id="IPR029058">
    <property type="entry name" value="AB_hydrolase_fold"/>
</dbReference>
<comment type="similarity">
    <text evidence="1">Belongs to the type-B carboxylesterase/lipase family.</text>
</comment>
<feature type="chain" id="PRO_5035173457" description="Carboxylesterase type B domain-containing protein" evidence="4">
    <location>
        <begin position="20"/>
        <end position="730"/>
    </location>
</feature>
<keyword evidence="2" id="KW-0325">Glycoprotein</keyword>
<keyword evidence="4" id="KW-0732">Signal</keyword>
<feature type="region of interest" description="Disordered" evidence="3">
    <location>
        <begin position="678"/>
        <end position="730"/>
    </location>
</feature>
<dbReference type="Gene3D" id="3.40.50.1820">
    <property type="entry name" value="alpha/beta hydrolase"/>
    <property type="match status" value="1"/>
</dbReference>
<dbReference type="Proteomes" id="UP000494040">
    <property type="component" value="Unassembled WGS sequence"/>
</dbReference>
<evidence type="ECO:0000256" key="4">
    <source>
        <dbReference type="SAM" id="SignalP"/>
    </source>
</evidence>
<dbReference type="InterPro" id="IPR051093">
    <property type="entry name" value="Neuroligin/BSAL"/>
</dbReference>
<dbReference type="OMA" id="TRHGPPC"/>
<keyword evidence="7" id="KW-1185">Reference proteome</keyword>
<name>A0A8I6RZY3_CIMLE</name>
<accession>A0A8I6RZY3</accession>
<dbReference type="AlphaFoldDB" id="A0A8I6RZY3"/>
<dbReference type="OrthoDB" id="408631at2759"/>